<keyword evidence="2" id="KW-1185">Reference proteome</keyword>
<dbReference type="PANTHER" id="PTHR38790:SF4">
    <property type="entry name" value="2EXR DOMAIN-CONTAINING PROTEIN"/>
    <property type="match status" value="1"/>
</dbReference>
<dbReference type="PANTHER" id="PTHR38790">
    <property type="entry name" value="2EXR DOMAIN-CONTAINING PROTEIN-RELATED"/>
    <property type="match status" value="1"/>
</dbReference>
<proteinExistence type="predicted"/>
<dbReference type="OrthoDB" id="5413827at2759"/>
<comment type="caution">
    <text evidence="1">The sequence shown here is derived from an EMBL/GenBank/DDBJ whole genome shotgun (WGS) entry which is preliminary data.</text>
</comment>
<dbReference type="EMBL" id="JAADJZ010000005">
    <property type="protein sequence ID" value="KAF2874983.1"/>
    <property type="molecule type" value="Genomic_DNA"/>
</dbReference>
<sequence length="233" mass="26584">MACQVKLDEDVHATEQPETRLDKISKRNSIGSPLLRLPGEIRNRIWELATGGEGIEIWEDGQDYENGPKKCRVRRVRQQYRQSGYAVFRLSEICRQIQQETTVMPYALNTFTFSVLNFLGGLRGFFDWAYQLSPAQRNAVASIQPHCHAVYEYMEDKTPTLKSAFPSLGRIYILDCSVEHLTPWSIDISTSKALIEQEVRQREGEDVKVFFGGWDLPGHLSGMSKYLKAGFSS</sequence>
<protein>
    <submittedName>
        <fullName evidence="1">Uncharacterized protein</fullName>
    </submittedName>
</protein>
<evidence type="ECO:0000313" key="2">
    <source>
        <dbReference type="Proteomes" id="UP000481861"/>
    </source>
</evidence>
<evidence type="ECO:0000313" key="1">
    <source>
        <dbReference type="EMBL" id="KAF2874983.1"/>
    </source>
</evidence>
<dbReference type="AlphaFoldDB" id="A0A7C8MGS1"/>
<reference evidence="1 2" key="1">
    <citation type="submission" date="2020-01" db="EMBL/GenBank/DDBJ databases">
        <authorList>
            <consortium name="DOE Joint Genome Institute"/>
            <person name="Haridas S."/>
            <person name="Albert R."/>
            <person name="Binder M."/>
            <person name="Bloem J."/>
            <person name="Labutti K."/>
            <person name="Salamov A."/>
            <person name="Andreopoulos B."/>
            <person name="Baker S.E."/>
            <person name="Barry K."/>
            <person name="Bills G."/>
            <person name="Bluhm B.H."/>
            <person name="Cannon C."/>
            <person name="Castanera R."/>
            <person name="Culley D.E."/>
            <person name="Daum C."/>
            <person name="Ezra D."/>
            <person name="Gonzalez J.B."/>
            <person name="Henrissat B."/>
            <person name="Kuo A."/>
            <person name="Liang C."/>
            <person name="Lipzen A."/>
            <person name="Lutzoni F."/>
            <person name="Magnuson J."/>
            <person name="Mondo S."/>
            <person name="Nolan M."/>
            <person name="Ohm R."/>
            <person name="Pangilinan J."/>
            <person name="Park H.-J.H."/>
            <person name="Ramirez L."/>
            <person name="Alfaro M."/>
            <person name="Sun H."/>
            <person name="Tritt A."/>
            <person name="Yoshinaga Y."/>
            <person name="Zwiers L.-H.L."/>
            <person name="Turgeon B.G."/>
            <person name="Goodwin S.B."/>
            <person name="Spatafora J.W."/>
            <person name="Crous P.W."/>
            <person name="Grigoriev I.V."/>
        </authorList>
    </citation>
    <scope>NUCLEOTIDE SEQUENCE [LARGE SCALE GENOMIC DNA]</scope>
    <source>
        <strain evidence="1 2">CBS 611.86</strain>
    </source>
</reference>
<accession>A0A7C8MGS1</accession>
<name>A0A7C8MGS1_9PLEO</name>
<dbReference type="Proteomes" id="UP000481861">
    <property type="component" value="Unassembled WGS sequence"/>
</dbReference>
<gene>
    <name evidence="1" type="ORF">BDV95DRAFT_603756</name>
</gene>
<organism evidence="1 2">
    <name type="scientific">Massariosphaeria phaeospora</name>
    <dbReference type="NCBI Taxonomy" id="100035"/>
    <lineage>
        <taxon>Eukaryota</taxon>
        <taxon>Fungi</taxon>
        <taxon>Dikarya</taxon>
        <taxon>Ascomycota</taxon>
        <taxon>Pezizomycotina</taxon>
        <taxon>Dothideomycetes</taxon>
        <taxon>Pleosporomycetidae</taxon>
        <taxon>Pleosporales</taxon>
        <taxon>Pleosporales incertae sedis</taxon>
        <taxon>Massariosphaeria</taxon>
    </lineage>
</organism>